<reference evidence="6 7" key="1">
    <citation type="journal article" date="2013" name="Genome Announc.">
        <title>Draft Genome Sequence of Strain JLT2015T, Belonging to the Family Sphingomonadaceae of the Alphaproteobacteria.</title>
        <authorList>
            <person name="Tang K."/>
            <person name="Liu K."/>
            <person name="Li S."/>
            <person name="Jiao N."/>
        </authorList>
    </citation>
    <scope>NUCLEOTIDE SEQUENCE [LARGE SCALE GENOMIC DNA]</scope>
    <source>
        <strain evidence="6 7">JLT2015</strain>
    </source>
</reference>
<keyword evidence="7" id="KW-1185">Reference proteome</keyword>
<proteinExistence type="inferred from homology"/>
<dbReference type="InterPro" id="IPR050356">
    <property type="entry name" value="SulA_CellDiv_inhibitor"/>
</dbReference>
<dbReference type="PANTHER" id="PTHR35369:SF2">
    <property type="entry name" value="BLR3025 PROTEIN"/>
    <property type="match status" value="1"/>
</dbReference>
<evidence type="ECO:0000256" key="2">
    <source>
        <dbReference type="ARBA" id="ARBA00022763"/>
    </source>
</evidence>
<feature type="region of interest" description="Disordered" evidence="3">
    <location>
        <begin position="1"/>
        <end position="30"/>
    </location>
</feature>
<name>M2U1D0_9SPHN</name>
<keyword evidence="2" id="KW-0227">DNA damage</keyword>
<dbReference type="InterPro" id="IPR045443">
    <property type="entry name" value="DUF6504"/>
</dbReference>
<organism evidence="6 7">
    <name type="scientific">Pacificimonas flava</name>
    <dbReference type="NCBI Taxonomy" id="1234595"/>
    <lineage>
        <taxon>Bacteria</taxon>
        <taxon>Pseudomonadati</taxon>
        <taxon>Pseudomonadota</taxon>
        <taxon>Alphaproteobacteria</taxon>
        <taxon>Sphingomonadales</taxon>
        <taxon>Sphingosinicellaceae</taxon>
        <taxon>Pacificimonas</taxon>
    </lineage>
</organism>
<dbReference type="GO" id="GO:0006281">
    <property type="term" value="P:DNA repair"/>
    <property type="evidence" value="ECO:0007669"/>
    <property type="project" value="InterPro"/>
</dbReference>
<evidence type="ECO:0000313" key="6">
    <source>
        <dbReference type="EMBL" id="EMD81802.1"/>
    </source>
</evidence>
<dbReference type="Pfam" id="PF00817">
    <property type="entry name" value="IMS"/>
    <property type="match status" value="1"/>
</dbReference>
<evidence type="ECO:0000256" key="3">
    <source>
        <dbReference type="SAM" id="MobiDB-lite"/>
    </source>
</evidence>
<evidence type="ECO:0000259" key="4">
    <source>
        <dbReference type="Pfam" id="PF00817"/>
    </source>
</evidence>
<dbReference type="SUPFAM" id="SSF56672">
    <property type="entry name" value="DNA/RNA polymerases"/>
    <property type="match status" value="1"/>
</dbReference>
<dbReference type="Pfam" id="PF20114">
    <property type="entry name" value="DUF6504"/>
    <property type="match status" value="1"/>
</dbReference>
<dbReference type="AlphaFoldDB" id="M2U1D0"/>
<feature type="domain" description="DUF6504" evidence="5">
    <location>
        <begin position="437"/>
        <end position="491"/>
    </location>
</feature>
<dbReference type="PANTHER" id="PTHR35369">
    <property type="entry name" value="BLR3025 PROTEIN-RELATED"/>
    <property type="match status" value="1"/>
</dbReference>
<evidence type="ECO:0000256" key="1">
    <source>
        <dbReference type="ARBA" id="ARBA00010945"/>
    </source>
</evidence>
<dbReference type="RefSeq" id="WP_008603814.1">
    <property type="nucleotide sequence ID" value="NZ_AMRV01000015.1"/>
</dbReference>
<accession>M2U1D0</accession>
<feature type="domain" description="UmuC" evidence="4">
    <location>
        <begin position="37"/>
        <end position="164"/>
    </location>
</feature>
<gene>
    <name evidence="6" type="ORF">C725_2850</name>
</gene>
<dbReference type="EMBL" id="AMRV01000015">
    <property type="protein sequence ID" value="EMD81802.1"/>
    <property type="molecule type" value="Genomic_DNA"/>
</dbReference>
<dbReference type="InterPro" id="IPR001126">
    <property type="entry name" value="UmuC"/>
</dbReference>
<dbReference type="InterPro" id="IPR043128">
    <property type="entry name" value="Rev_trsase/Diguanyl_cyclase"/>
</dbReference>
<comment type="similarity">
    <text evidence="1">Belongs to the DNA polymerase type-Y family.</text>
</comment>
<dbReference type="Gene3D" id="3.30.70.270">
    <property type="match status" value="1"/>
</dbReference>
<protein>
    <submittedName>
        <fullName evidence="6">DNA polymerase-like protein</fullName>
    </submittedName>
</protein>
<dbReference type="Proteomes" id="UP000011717">
    <property type="component" value="Unassembled WGS sequence"/>
</dbReference>
<sequence length="514" mass="56652">MRELGRRSEAADPPFRKRGHASEASERVTAPGFEADDVPLVLIRRTGRRNDVTARCQHAASLGITVGMAATQARALVPDLDVRPHDIAADMQLLDRLALHAVRHWTPVASLSGNDGLWLDLTGVSHLHGGPERFCRHVVRFCARAGFTARVAIAATPGAAHAAARYGRSAKQVIPPGRTVDMLSLLPIAGLRLDEGARAACRRFGFETIGDLLPVARGPLVRRLGQAAVDRLDQALGRLAEPIVPVRDEAAPEVRRNLLEPIGTPEQIATVAGDLVEDLCALLGTRGLGLRTAVFHAERVDGEMRSVAVGTSRATRDPAHLNRLFALKLDRIDPGFGLEAFRLVASRTEPLAAMTPASLLAEDVRIRDVAALVDRIAGRVGERNVFRLAPAPNHVPERAQHRCDPLKTPGGFPDWKRPVRMLRRPERLHDVMALLPDHPPRRFTWRGRPYAVVAGDGPERIHGEWWRREGEVRGVRDYFRVEDAEGRRFWIFRRGDGLSPETGDLSWHMHGLFG</sequence>
<comment type="caution">
    <text evidence="6">The sequence shown here is derived from an EMBL/GenBank/DDBJ whole genome shotgun (WGS) entry which is preliminary data.</text>
</comment>
<dbReference type="InterPro" id="IPR043502">
    <property type="entry name" value="DNA/RNA_pol_sf"/>
</dbReference>
<evidence type="ECO:0000313" key="7">
    <source>
        <dbReference type="Proteomes" id="UP000011717"/>
    </source>
</evidence>
<dbReference type="Gene3D" id="3.40.1170.60">
    <property type="match status" value="1"/>
</dbReference>
<feature type="compositionally biased region" description="Basic and acidic residues" evidence="3">
    <location>
        <begin position="1"/>
        <end position="10"/>
    </location>
</feature>
<dbReference type="CDD" id="cd03468">
    <property type="entry name" value="PolY_like"/>
    <property type="match status" value="1"/>
</dbReference>
<evidence type="ECO:0000259" key="5">
    <source>
        <dbReference type="Pfam" id="PF20114"/>
    </source>
</evidence>
<dbReference type="PATRIC" id="fig|1234595.3.peg.2853"/>